<proteinExistence type="predicted"/>
<protein>
    <submittedName>
        <fullName evidence="1">Uncharacterized protein</fullName>
    </submittedName>
</protein>
<evidence type="ECO:0000313" key="2">
    <source>
        <dbReference type="Proteomes" id="UP001651158"/>
    </source>
</evidence>
<reference evidence="1 2" key="1">
    <citation type="journal article" date="2022" name="Front. Cell. Infect. Microbiol.">
        <title>The Genomes of Two Strains of Taenia crassiceps the Animal Model for the Study of Human Cysticercosis.</title>
        <authorList>
            <person name="Bobes R.J."/>
            <person name="Estrada K."/>
            <person name="Rios-Valencia D.G."/>
            <person name="Calderon-Gallegos A."/>
            <person name="de la Torre P."/>
            <person name="Carrero J.C."/>
            <person name="Sanchez-Flores A."/>
            <person name="Laclette J.P."/>
        </authorList>
    </citation>
    <scope>NUCLEOTIDE SEQUENCE [LARGE SCALE GENOMIC DNA]</scope>
    <source>
        <strain evidence="1">WFUcys</strain>
    </source>
</reference>
<dbReference type="EMBL" id="JAKROA010000005">
    <property type="protein sequence ID" value="KAL5106860.1"/>
    <property type="molecule type" value="Genomic_DNA"/>
</dbReference>
<dbReference type="Proteomes" id="UP001651158">
    <property type="component" value="Unassembled WGS sequence"/>
</dbReference>
<keyword evidence="2" id="KW-1185">Reference proteome</keyword>
<gene>
    <name evidence="1" type="ORF">TcWFU_005477</name>
</gene>
<comment type="caution">
    <text evidence="1">The sequence shown here is derived from an EMBL/GenBank/DDBJ whole genome shotgun (WGS) entry which is preliminary data.</text>
</comment>
<accession>A0ABR4QBA7</accession>
<name>A0ABR4QBA7_9CEST</name>
<sequence>MCLRSLCRTNRYHKSRGKEGHYNHPRYCCVCDHSSSAPLFGSASNSQYCRRQKWCSASTTLGRYSTDVGCLKVALQKFCAGAYAA</sequence>
<organism evidence="1 2">
    <name type="scientific">Taenia crassiceps</name>
    <dbReference type="NCBI Taxonomy" id="6207"/>
    <lineage>
        <taxon>Eukaryota</taxon>
        <taxon>Metazoa</taxon>
        <taxon>Spiralia</taxon>
        <taxon>Lophotrochozoa</taxon>
        <taxon>Platyhelminthes</taxon>
        <taxon>Cestoda</taxon>
        <taxon>Eucestoda</taxon>
        <taxon>Cyclophyllidea</taxon>
        <taxon>Taeniidae</taxon>
        <taxon>Taenia</taxon>
    </lineage>
</organism>
<evidence type="ECO:0000313" key="1">
    <source>
        <dbReference type="EMBL" id="KAL5106860.1"/>
    </source>
</evidence>